<evidence type="ECO:0000256" key="1">
    <source>
        <dbReference type="ARBA" id="ARBA00001974"/>
    </source>
</evidence>
<evidence type="ECO:0000256" key="4">
    <source>
        <dbReference type="ARBA" id="ARBA00023002"/>
    </source>
</evidence>
<dbReference type="EMBL" id="RPFW01000005">
    <property type="protein sequence ID" value="TVZ02748.1"/>
    <property type="molecule type" value="Genomic_DNA"/>
</dbReference>
<dbReference type="InterPro" id="IPR003953">
    <property type="entry name" value="FAD-dep_OxRdtase_2_FAD-bd"/>
</dbReference>
<dbReference type="SUPFAM" id="SSF56425">
    <property type="entry name" value="Succinate dehydrogenase/fumarate reductase flavoprotein, catalytic domain"/>
    <property type="match status" value="1"/>
</dbReference>
<comment type="caution">
    <text evidence="6">The sequence shown here is derived from an EMBL/GenBank/DDBJ whole genome shotgun (WGS) entry which is preliminary data.</text>
</comment>
<accession>A0A6P2BV17</accession>
<comment type="cofactor">
    <cofactor evidence="1">
        <name>FAD</name>
        <dbReference type="ChEBI" id="CHEBI:57692"/>
    </cofactor>
</comment>
<dbReference type="InterPro" id="IPR027477">
    <property type="entry name" value="Succ_DH/fumarate_Rdtase_cat_sf"/>
</dbReference>
<dbReference type="Gene3D" id="3.50.50.60">
    <property type="entry name" value="FAD/NAD(P)-binding domain"/>
    <property type="match status" value="2"/>
</dbReference>
<evidence type="ECO:0000313" key="7">
    <source>
        <dbReference type="Proteomes" id="UP000460272"/>
    </source>
</evidence>
<dbReference type="Gene3D" id="3.90.700.10">
    <property type="entry name" value="Succinate dehydrogenase/fumarate reductase flavoprotein, catalytic domain"/>
    <property type="match status" value="1"/>
</dbReference>
<sequence length="559" mass="59479">MSDSKWDEIFDVVVVGSGGGALASALLAARGGASTLVVEKDEFFGGTTAVSGGDMWIPNNRFVKDRDSREDALKYIRRLSDGRASDPELQEVYVDTAPEMLEYLIETTGYDSEPHIQLDDYYSVIGDRIPGVRHFPRTCAVKPYPAGAELGEELARKIASGPWIPPQEVSFPEQRRGQVGAEELAKRQREIWRAKGGGLIAPLMKGVIDAGGELRASTPAVELVTDGAGAVVGLVVEGPDGTRRIGARRGVVLACGGFDHNAEMVKTFIGYEVKPVTPAPNTGDGHQMAMAVGAKLGSMNTFFGYGVVYEPWDKGRDGKPVPQMMMGLGPGSIIVNQHGNRFMHGGYTYNDFSHPFGYFDQRNPGFTNQPPGWIIFGQDVIDSGIIGSKPGIAMSLTGPDGEEAPDWLKMAGSVRELAEQTGIDPDALEATVERYNTYAEKGEDPDWGDPGQTHVLTGPDTVNRKPITGPTFGAIQQWPGTLGTNGGLRIDKDARVLGYRTPVIDGLYSAGNTAASVLGAIYGGGGSCIGPSVTFGYIAGRHLAGKPSRDIGTVKGSGQ</sequence>
<proteinExistence type="predicted"/>
<evidence type="ECO:0000259" key="5">
    <source>
        <dbReference type="Pfam" id="PF00890"/>
    </source>
</evidence>
<gene>
    <name evidence="6" type="ORF">EAS64_27305</name>
</gene>
<dbReference type="PANTHER" id="PTHR43400:SF10">
    <property type="entry name" value="3-OXOSTEROID 1-DEHYDROGENASE"/>
    <property type="match status" value="1"/>
</dbReference>
<dbReference type="SUPFAM" id="SSF51905">
    <property type="entry name" value="FAD/NAD(P)-binding domain"/>
    <property type="match status" value="1"/>
</dbReference>
<dbReference type="Proteomes" id="UP000460272">
    <property type="component" value="Unassembled WGS sequence"/>
</dbReference>
<keyword evidence="3" id="KW-0274">FAD</keyword>
<reference evidence="6 7" key="1">
    <citation type="submission" date="2018-11" db="EMBL/GenBank/DDBJ databases">
        <title>Trebonia kvetii gen.nov., sp.nov., a novel acidophilic actinobacterium, and proposal of the new actinobacterial family Treboniaceae fam. nov.</title>
        <authorList>
            <person name="Rapoport D."/>
            <person name="Sagova-Mareckova M."/>
            <person name="Sedlacek I."/>
            <person name="Provaznik J."/>
            <person name="Kralova S."/>
            <person name="Pavlinic D."/>
            <person name="Benes V."/>
            <person name="Kopecky J."/>
        </authorList>
    </citation>
    <scope>NUCLEOTIDE SEQUENCE [LARGE SCALE GENOMIC DNA]</scope>
    <source>
        <strain evidence="6 7">15Tr583</strain>
    </source>
</reference>
<dbReference type="AlphaFoldDB" id="A0A6P2BV17"/>
<dbReference type="Pfam" id="PF00890">
    <property type="entry name" value="FAD_binding_2"/>
    <property type="match status" value="1"/>
</dbReference>
<dbReference type="GO" id="GO:0008202">
    <property type="term" value="P:steroid metabolic process"/>
    <property type="evidence" value="ECO:0007669"/>
    <property type="project" value="UniProtKB-ARBA"/>
</dbReference>
<keyword evidence="7" id="KW-1185">Reference proteome</keyword>
<protein>
    <submittedName>
        <fullName evidence="6">FAD-dependent oxidoreductase</fullName>
    </submittedName>
</protein>
<evidence type="ECO:0000313" key="6">
    <source>
        <dbReference type="EMBL" id="TVZ02748.1"/>
    </source>
</evidence>
<name>A0A6P2BV17_9ACTN</name>
<keyword evidence="2" id="KW-0285">Flavoprotein</keyword>
<evidence type="ECO:0000256" key="3">
    <source>
        <dbReference type="ARBA" id="ARBA00022827"/>
    </source>
</evidence>
<dbReference type="GO" id="GO:0033765">
    <property type="term" value="F:steroid dehydrogenase activity, acting on the CH-CH group of donors"/>
    <property type="evidence" value="ECO:0007669"/>
    <property type="project" value="UniProtKB-ARBA"/>
</dbReference>
<dbReference type="InterPro" id="IPR050315">
    <property type="entry name" value="FAD-oxidoreductase_2"/>
</dbReference>
<dbReference type="InterPro" id="IPR036188">
    <property type="entry name" value="FAD/NAD-bd_sf"/>
</dbReference>
<dbReference type="OrthoDB" id="9813348at2"/>
<organism evidence="6 7">
    <name type="scientific">Trebonia kvetii</name>
    <dbReference type="NCBI Taxonomy" id="2480626"/>
    <lineage>
        <taxon>Bacteria</taxon>
        <taxon>Bacillati</taxon>
        <taxon>Actinomycetota</taxon>
        <taxon>Actinomycetes</taxon>
        <taxon>Streptosporangiales</taxon>
        <taxon>Treboniaceae</taxon>
        <taxon>Trebonia</taxon>
    </lineage>
</organism>
<feature type="domain" description="FAD-dependent oxidoreductase 2 FAD-binding" evidence="5">
    <location>
        <begin position="11"/>
        <end position="528"/>
    </location>
</feature>
<dbReference type="PRINTS" id="PR00411">
    <property type="entry name" value="PNDRDTASEI"/>
</dbReference>
<evidence type="ECO:0000256" key="2">
    <source>
        <dbReference type="ARBA" id="ARBA00022630"/>
    </source>
</evidence>
<dbReference type="PANTHER" id="PTHR43400">
    <property type="entry name" value="FUMARATE REDUCTASE"/>
    <property type="match status" value="1"/>
</dbReference>
<keyword evidence="4" id="KW-0560">Oxidoreductase</keyword>